<sequence>MKNVDNWKIGLINSIGGLNLMRKRESKRSELILAILFATASLISGCGSKEPAKDMPGTTEQVGATHLPSQKDLAQVELVYYFPSPPQKDLQAINEELNRLIKPKINATVKLNMIDLGNYDQKMNFMIASGEPFDLAFTSTWINNYFQNASKGAYVAIDELLDKYGPQTKAGVPAHIWNAAKVNGKLYGAINYQVMATSYGFDVQKELADKYHFDWKNAKTFEDLEPFLNAVKKGETNKIPLEYSKTGDIFVGAPPLYGFDIIGDQRMPGWVRLNDKDLKVVDQYDTSEFKKLIAQSRKWYEKEYFRKDAATTKEIAADRKAARYVMAMPAYQTLDSTEDSFSSGGLKAITGVEWYRKRITKPIITTDRAAATITAISRTSKNPERAMMFLELMNSDPQVANLLNFGIEGKHYKKISDTRIERIKDSGYDPNFPWVFGNNLILWKTENDASDATEKWDQLNKTSDLSPILGFTFNTEAVKSEIAQCQVVIDQYLSALTTGTADPDKIQPEFIDELKKSGVDKVITEKQKQLDEWRKANGK</sequence>
<proteinExistence type="predicted"/>
<protein>
    <submittedName>
        <fullName evidence="2">DUF3502 domain-containing protein</fullName>
    </submittedName>
</protein>
<feature type="domain" description="DUF3502" evidence="1">
    <location>
        <begin position="467"/>
        <end position="535"/>
    </location>
</feature>
<dbReference type="InterPro" id="IPR022627">
    <property type="entry name" value="DUF3502"/>
</dbReference>
<dbReference type="Pfam" id="PF12010">
    <property type="entry name" value="DUF3502"/>
    <property type="match status" value="1"/>
</dbReference>
<dbReference type="PANTHER" id="PTHR43649:SF17">
    <property type="entry name" value="ABC TRANSPORTER SOLUTE BINDING PROTEIN-SUGAR TRANSPORT"/>
    <property type="match status" value="1"/>
</dbReference>
<evidence type="ECO:0000313" key="2">
    <source>
        <dbReference type="EMBL" id="NOU75198.1"/>
    </source>
</evidence>
<comment type="caution">
    <text evidence="2">The sequence shown here is derived from an EMBL/GenBank/DDBJ whole genome shotgun (WGS) entry which is preliminary data.</text>
</comment>
<reference evidence="2 3" key="1">
    <citation type="submission" date="2019-10" db="EMBL/GenBank/DDBJ databases">
        <title>Description of Paenibacillus terrestris sp. nov.</title>
        <authorList>
            <person name="Carlier A."/>
            <person name="Qi S."/>
        </authorList>
    </citation>
    <scope>NUCLEOTIDE SEQUENCE [LARGE SCALE GENOMIC DNA]</scope>
    <source>
        <strain evidence="2 3">LMG 31458</strain>
    </source>
</reference>
<dbReference type="EMBL" id="WHOA01000198">
    <property type="protein sequence ID" value="NOU75198.1"/>
    <property type="molecule type" value="Genomic_DNA"/>
</dbReference>
<evidence type="ECO:0000259" key="1">
    <source>
        <dbReference type="Pfam" id="PF12010"/>
    </source>
</evidence>
<name>A0ABX1Y305_9BACL</name>
<dbReference type="PANTHER" id="PTHR43649">
    <property type="entry name" value="ARABINOSE-BINDING PROTEIN-RELATED"/>
    <property type="match status" value="1"/>
</dbReference>
<organism evidence="2 3">
    <name type="scientific">Paenibacillus phytorum</name>
    <dbReference type="NCBI Taxonomy" id="2654977"/>
    <lineage>
        <taxon>Bacteria</taxon>
        <taxon>Bacillati</taxon>
        <taxon>Bacillota</taxon>
        <taxon>Bacilli</taxon>
        <taxon>Bacillales</taxon>
        <taxon>Paenibacillaceae</taxon>
        <taxon>Paenibacillus</taxon>
    </lineage>
</organism>
<dbReference type="InterPro" id="IPR050490">
    <property type="entry name" value="Bact_solute-bd_prot1"/>
</dbReference>
<dbReference type="SUPFAM" id="SSF53850">
    <property type="entry name" value="Periplasmic binding protein-like II"/>
    <property type="match status" value="1"/>
</dbReference>
<accession>A0ABX1Y305</accession>
<evidence type="ECO:0000313" key="3">
    <source>
        <dbReference type="Proteomes" id="UP000616779"/>
    </source>
</evidence>
<keyword evidence="3" id="KW-1185">Reference proteome</keyword>
<dbReference type="Gene3D" id="3.40.190.10">
    <property type="entry name" value="Periplasmic binding protein-like II"/>
    <property type="match status" value="2"/>
</dbReference>
<gene>
    <name evidence="2" type="ORF">GC098_28065</name>
</gene>
<dbReference type="Proteomes" id="UP000616779">
    <property type="component" value="Unassembled WGS sequence"/>
</dbReference>